<gene>
    <name evidence="5" type="ordered locus">Sterm_3352</name>
</gene>
<accession>D1AQD2</accession>
<name>D1AQD2_SEBTE</name>
<dbReference type="PIRSF" id="PIRSF019455">
    <property type="entry name" value="CopR_AtkY"/>
    <property type="match status" value="1"/>
</dbReference>
<proteinExistence type="inferred from homology"/>
<sequence length="128" mass="14806">MKNSFSISEAEYQVMKLIWDKAPVSTKEVTEILTVESSWKPKTIQTLLSRLVKKGAIGYKKEGRVFVYTPLIKEEDYVEQESSSFLNKFYDGALNSMVVNFLEQDKLTENDINELKKILDMEKDKKGK</sequence>
<dbReference type="HOGENOM" id="CLU_119090_2_1_0"/>
<comment type="similarity">
    <text evidence="1">Belongs to the BlaI transcriptional regulatory family.</text>
</comment>
<keyword evidence="6" id="KW-1185">Reference proteome</keyword>
<dbReference type="STRING" id="526218.Sterm_3352"/>
<dbReference type="InterPro" id="IPR036388">
    <property type="entry name" value="WH-like_DNA-bd_sf"/>
</dbReference>
<dbReference type="Pfam" id="PF03965">
    <property type="entry name" value="Penicillinase_R"/>
    <property type="match status" value="1"/>
</dbReference>
<reference evidence="5 6" key="2">
    <citation type="journal article" date="2010" name="Stand. Genomic Sci.">
        <title>Complete genome sequence of Sebaldella termitidis type strain (NCTC 11300).</title>
        <authorList>
            <person name="Harmon-Smith M."/>
            <person name="Celia L."/>
            <person name="Chertkov O."/>
            <person name="Lapidus A."/>
            <person name="Copeland A."/>
            <person name="Glavina Del Rio T."/>
            <person name="Nolan M."/>
            <person name="Lucas S."/>
            <person name="Tice H."/>
            <person name="Cheng J.F."/>
            <person name="Han C."/>
            <person name="Detter J.C."/>
            <person name="Bruce D."/>
            <person name="Goodwin L."/>
            <person name="Pitluck S."/>
            <person name="Pati A."/>
            <person name="Liolios K."/>
            <person name="Ivanova N."/>
            <person name="Mavromatis K."/>
            <person name="Mikhailova N."/>
            <person name="Chen A."/>
            <person name="Palaniappan K."/>
            <person name="Land M."/>
            <person name="Hauser L."/>
            <person name="Chang Y.J."/>
            <person name="Jeffries C.D."/>
            <person name="Brettin T."/>
            <person name="Goker M."/>
            <person name="Beck B."/>
            <person name="Bristow J."/>
            <person name="Eisen J.A."/>
            <person name="Markowitz V."/>
            <person name="Hugenholtz P."/>
            <person name="Kyrpides N.C."/>
            <person name="Klenk H.P."/>
            <person name="Chen F."/>
        </authorList>
    </citation>
    <scope>NUCLEOTIDE SEQUENCE [LARGE SCALE GENOMIC DNA]</scope>
    <source>
        <strain evidence="6">ATCC 33386 / NCTC 11300</strain>
    </source>
</reference>
<organism evidence="5 6">
    <name type="scientific">Sebaldella termitidis (strain ATCC 33386 / NCTC 11300)</name>
    <dbReference type="NCBI Taxonomy" id="526218"/>
    <lineage>
        <taxon>Bacteria</taxon>
        <taxon>Fusobacteriati</taxon>
        <taxon>Fusobacteriota</taxon>
        <taxon>Fusobacteriia</taxon>
        <taxon>Fusobacteriales</taxon>
        <taxon>Leptotrichiaceae</taxon>
        <taxon>Sebaldella</taxon>
    </lineage>
</organism>
<dbReference type="AlphaFoldDB" id="D1AQD2"/>
<dbReference type="GO" id="GO:0045892">
    <property type="term" value="P:negative regulation of DNA-templated transcription"/>
    <property type="evidence" value="ECO:0007669"/>
    <property type="project" value="InterPro"/>
</dbReference>
<evidence type="ECO:0000313" key="6">
    <source>
        <dbReference type="Proteomes" id="UP000000845"/>
    </source>
</evidence>
<dbReference type="EMBL" id="CP001739">
    <property type="protein sequence ID" value="ACZ10192.1"/>
    <property type="molecule type" value="Genomic_DNA"/>
</dbReference>
<dbReference type="GO" id="GO:0003677">
    <property type="term" value="F:DNA binding"/>
    <property type="evidence" value="ECO:0007669"/>
    <property type="project" value="UniProtKB-KW"/>
</dbReference>
<evidence type="ECO:0000256" key="3">
    <source>
        <dbReference type="ARBA" id="ARBA00023125"/>
    </source>
</evidence>
<dbReference type="InterPro" id="IPR005650">
    <property type="entry name" value="BlaI_family"/>
</dbReference>
<dbReference type="RefSeq" id="WP_012862774.1">
    <property type="nucleotide sequence ID" value="NC_013517.1"/>
</dbReference>
<evidence type="ECO:0000256" key="4">
    <source>
        <dbReference type="ARBA" id="ARBA00023163"/>
    </source>
</evidence>
<dbReference type="InterPro" id="IPR036390">
    <property type="entry name" value="WH_DNA-bd_sf"/>
</dbReference>
<keyword evidence="4" id="KW-0804">Transcription</keyword>
<keyword evidence="3" id="KW-0238">DNA-binding</keyword>
<dbReference type="SUPFAM" id="SSF46785">
    <property type="entry name" value="Winged helix' DNA-binding domain"/>
    <property type="match status" value="1"/>
</dbReference>
<protein>
    <submittedName>
        <fullName evidence="5">Transcriptional repressor, CopY family</fullName>
    </submittedName>
</protein>
<evidence type="ECO:0000256" key="2">
    <source>
        <dbReference type="ARBA" id="ARBA00023015"/>
    </source>
</evidence>
<evidence type="ECO:0000313" key="5">
    <source>
        <dbReference type="EMBL" id="ACZ10192.1"/>
    </source>
</evidence>
<dbReference type="Gene3D" id="1.10.4040.10">
    <property type="entry name" value="Penicillinase repressor domain"/>
    <property type="match status" value="1"/>
</dbReference>
<dbReference type="KEGG" id="str:Sterm_3352"/>
<keyword evidence="2" id="KW-0805">Transcription regulation</keyword>
<dbReference type="eggNOG" id="COG3682">
    <property type="taxonomic scope" value="Bacteria"/>
</dbReference>
<evidence type="ECO:0000256" key="1">
    <source>
        <dbReference type="ARBA" id="ARBA00011046"/>
    </source>
</evidence>
<dbReference type="Proteomes" id="UP000000845">
    <property type="component" value="Chromosome"/>
</dbReference>
<reference evidence="6" key="1">
    <citation type="submission" date="2009-09" db="EMBL/GenBank/DDBJ databases">
        <title>The complete chromosome of Sebaldella termitidis ATCC 33386.</title>
        <authorList>
            <consortium name="US DOE Joint Genome Institute (JGI-PGF)"/>
            <person name="Lucas S."/>
            <person name="Copeland A."/>
            <person name="Lapidus A."/>
            <person name="Glavina del Rio T."/>
            <person name="Dalin E."/>
            <person name="Tice H."/>
            <person name="Bruce D."/>
            <person name="Goodwin L."/>
            <person name="Pitluck S."/>
            <person name="Kyrpides N."/>
            <person name="Mavromatis K."/>
            <person name="Ivanova N."/>
            <person name="Mikhailova N."/>
            <person name="Sims D."/>
            <person name="Meincke L."/>
            <person name="Brettin T."/>
            <person name="Detter J.C."/>
            <person name="Han C."/>
            <person name="Larimer F."/>
            <person name="Land M."/>
            <person name="Hauser L."/>
            <person name="Markowitz V."/>
            <person name="Cheng J.F."/>
            <person name="Hugenholtz P."/>
            <person name="Woyke T."/>
            <person name="Wu D."/>
            <person name="Eisen J.A."/>
        </authorList>
    </citation>
    <scope>NUCLEOTIDE SEQUENCE [LARGE SCALE GENOMIC DNA]</scope>
    <source>
        <strain evidence="6">ATCC 33386 / NCTC 11300</strain>
    </source>
</reference>
<dbReference type="Gene3D" id="1.10.10.10">
    <property type="entry name" value="Winged helix-like DNA-binding domain superfamily/Winged helix DNA-binding domain"/>
    <property type="match status" value="1"/>
</dbReference>